<evidence type="ECO:0000313" key="5">
    <source>
        <dbReference type="EMBL" id="JAP96020.1"/>
    </source>
</evidence>
<proteinExistence type="inferred from homology"/>
<evidence type="ECO:0000256" key="3">
    <source>
        <dbReference type="ARBA" id="ARBA00023134"/>
    </source>
</evidence>
<protein>
    <submittedName>
        <fullName evidence="5">Rab11</fullName>
    </submittedName>
</protein>
<dbReference type="EMBL" id="GDID01000586">
    <property type="protein sequence ID" value="JAP96020.1"/>
    <property type="molecule type" value="Transcribed_RNA"/>
</dbReference>
<dbReference type="AlphaFoldDB" id="A0A146KGY6"/>
<organism evidence="5">
    <name type="scientific">Trepomonas sp. PC1</name>
    <dbReference type="NCBI Taxonomy" id="1076344"/>
    <lineage>
        <taxon>Eukaryota</taxon>
        <taxon>Metamonada</taxon>
        <taxon>Diplomonadida</taxon>
        <taxon>Hexamitidae</taxon>
        <taxon>Hexamitinae</taxon>
        <taxon>Trepomonas</taxon>
    </lineage>
</organism>
<dbReference type="SMART" id="SM00176">
    <property type="entry name" value="RAN"/>
    <property type="match status" value="1"/>
</dbReference>
<dbReference type="PANTHER" id="PTHR47979">
    <property type="entry name" value="DRAB11-RELATED"/>
    <property type="match status" value="1"/>
</dbReference>
<comment type="similarity">
    <text evidence="1">Belongs to the small GTPase superfamily. Rab family.</text>
</comment>
<dbReference type="Pfam" id="PF00071">
    <property type="entry name" value="Ras"/>
    <property type="match status" value="1"/>
</dbReference>
<dbReference type="SUPFAM" id="SSF52540">
    <property type="entry name" value="P-loop containing nucleoside triphosphate hydrolases"/>
    <property type="match status" value="1"/>
</dbReference>
<dbReference type="FunFam" id="3.40.50.300:FF:001129">
    <property type="entry name" value="ras-related protein Rab-44 isoform X2"/>
    <property type="match status" value="1"/>
</dbReference>
<feature type="non-terminal residue" evidence="5">
    <location>
        <position position="1"/>
    </location>
</feature>
<dbReference type="InterPro" id="IPR005225">
    <property type="entry name" value="Small_GTP-bd"/>
</dbReference>
<keyword evidence="2" id="KW-0547">Nucleotide-binding</keyword>
<evidence type="ECO:0000256" key="2">
    <source>
        <dbReference type="ARBA" id="ARBA00022741"/>
    </source>
</evidence>
<accession>A0A146KGY6</accession>
<dbReference type="GO" id="GO:0005525">
    <property type="term" value="F:GTP binding"/>
    <property type="evidence" value="ECO:0007669"/>
    <property type="project" value="UniProtKB-KW"/>
</dbReference>
<dbReference type="NCBIfam" id="TIGR00231">
    <property type="entry name" value="small_GTP"/>
    <property type="match status" value="1"/>
</dbReference>
<keyword evidence="3" id="KW-0342">GTP-binding</keyword>
<name>A0A146KGY6_9EUKA</name>
<keyword evidence="4" id="KW-0449">Lipoprotein</keyword>
<evidence type="ECO:0000256" key="4">
    <source>
        <dbReference type="ARBA" id="ARBA00023288"/>
    </source>
</evidence>
<dbReference type="SMART" id="SM00173">
    <property type="entry name" value="RAS"/>
    <property type="match status" value="1"/>
</dbReference>
<reference evidence="5" key="1">
    <citation type="submission" date="2015-07" db="EMBL/GenBank/DDBJ databases">
        <title>Adaptation to a free-living lifestyle via gene acquisitions in the diplomonad Trepomonas sp. PC1.</title>
        <authorList>
            <person name="Xu F."/>
            <person name="Jerlstrom-Hultqvist J."/>
            <person name="Kolisko M."/>
            <person name="Simpson A.G.B."/>
            <person name="Roger A.J."/>
            <person name="Svard S.G."/>
            <person name="Andersson J.O."/>
        </authorList>
    </citation>
    <scope>NUCLEOTIDE SEQUENCE</scope>
    <source>
        <strain evidence="5">PC1</strain>
    </source>
</reference>
<dbReference type="InterPro" id="IPR001806">
    <property type="entry name" value="Small_GTPase"/>
</dbReference>
<dbReference type="PRINTS" id="PR00449">
    <property type="entry name" value="RASTRNSFRMNG"/>
</dbReference>
<dbReference type="GO" id="GO:0003924">
    <property type="term" value="F:GTPase activity"/>
    <property type="evidence" value="ECO:0007669"/>
    <property type="project" value="InterPro"/>
</dbReference>
<dbReference type="InterPro" id="IPR027417">
    <property type="entry name" value="P-loop_NTPase"/>
</dbReference>
<gene>
    <name evidence="5" type="ORF">TPC1_10789</name>
</gene>
<dbReference type="SMART" id="SM00174">
    <property type="entry name" value="RHO"/>
    <property type="match status" value="1"/>
</dbReference>
<dbReference type="PROSITE" id="PS51419">
    <property type="entry name" value="RAB"/>
    <property type="match status" value="1"/>
</dbReference>
<evidence type="ECO:0000256" key="1">
    <source>
        <dbReference type="ARBA" id="ARBA00006270"/>
    </source>
</evidence>
<dbReference type="PROSITE" id="PS51421">
    <property type="entry name" value="RAS"/>
    <property type="match status" value="1"/>
</dbReference>
<dbReference type="Gene3D" id="3.40.50.300">
    <property type="entry name" value="P-loop containing nucleotide triphosphate hydrolases"/>
    <property type="match status" value="1"/>
</dbReference>
<dbReference type="SMART" id="SM00175">
    <property type="entry name" value="RAB"/>
    <property type="match status" value="1"/>
</dbReference>
<dbReference type="InterPro" id="IPR050209">
    <property type="entry name" value="Rab_GTPases_membrane_traffic"/>
</dbReference>
<sequence>QFKIIIIGDSAVGKSSIMQRFVDNKFRSEGPTIGVDFSNKTLTIDNYKVRLNIYDTAGQEQYHAVTQTYFRGTNGALLIYDTTRQATFANCERWLKELKNAEPESQVIMIGNKCDLNHLREVEKVEGQNIADKQSLIFLETSAFTGENVELAFQTLLKQLLKDKQQNNQTVLKEQKIQPIVEPKVPRNGGCC</sequence>